<evidence type="ECO:0000313" key="6">
    <source>
        <dbReference type="Proteomes" id="UP000242450"/>
    </source>
</evidence>
<dbReference type="GO" id="GO:0010265">
    <property type="term" value="P:SCF complex assembly"/>
    <property type="evidence" value="ECO:0007669"/>
    <property type="project" value="InterPro"/>
</dbReference>
<feature type="domain" description="TATA-binding protein interacting (TIP20)" evidence="4">
    <location>
        <begin position="673"/>
        <end position="754"/>
    </location>
</feature>
<dbReference type="PANTHER" id="PTHR12696">
    <property type="entry name" value="TIP120"/>
    <property type="match status" value="1"/>
</dbReference>
<reference evidence="5 6" key="1">
    <citation type="journal article" date="2018" name="Mol. Genet. Genomics">
        <title>The red deer Cervus elaphus genome CerEla1.0: sequencing, annotating, genes, and chromosomes.</title>
        <authorList>
            <person name="Bana N.A."/>
            <person name="Nyiri A."/>
            <person name="Nagy J."/>
            <person name="Frank K."/>
            <person name="Nagy T."/>
            <person name="Steger V."/>
            <person name="Schiller M."/>
            <person name="Lakatos P."/>
            <person name="Sugar L."/>
            <person name="Horn P."/>
            <person name="Barta E."/>
            <person name="Orosz L."/>
        </authorList>
    </citation>
    <scope>NUCLEOTIDE SEQUENCE [LARGE SCALE GENOMIC DNA]</scope>
    <source>
        <strain evidence="5">Hungarian</strain>
    </source>
</reference>
<dbReference type="Pfam" id="PF25782">
    <property type="entry name" value="TPR_CAND1"/>
    <property type="match status" value="1"/>
</dbReference>
<evidence type="ECO:0000259" key="4">
    <source>
        <dbReference type="Pfam" id="PF08623"/>
    </source>
</evidence>
<evidence type="ECO:0000313" key="5">
    <source>
        <dbReference type="EMBL" id="OWK16861.1"/>
    </source>
</evidence>
<organism evidence="5 6">
    <name type="scientific">Cervus elaphus hippelaphus</name>
    <name type="common">European red deer</name>
    <dbReference type="NCBI Taxonomy" id="46360"/>
    <lineage>
        <taxon>Eukaryota</taxon>
        <taxon>Metazoa</taxon>
        <taxon>Chordata</taxon>
        <taxon>Craniata</taxon>
        <taxon>Vertebrata</taxon>
        <taxon>Euteleostomi</taxon>
        <taxon>Mammalia</taxon>
        <taxon>Eutheria</taxon>
        <taxon>Laurasiatheria</taxon>
        <taxon>Artiodactyla</taxon>
        <taxon>Ruminantia</taxon>
        <taxon>Pecora</taxon>
        <taxon>Cervidae</taxon>
        <taxon>Cervinae</taxon>
        <taxon>Cervus</taxon>
    </lineage>
</organism>
<comment type="similarity">
    <text evidence="1">Belongs to the CAND family.</text>
</comment>
<proteinExistence type="inferred from homology"/>
<comment type="caution">
    <text evidence="5">The sequence shown here is derived from an EMBL/GenBank/DDBJ whole genome shotgun (WGS) entry which is preliminary data.</text>
</comment>
<feature type="non-terminal residue" evidence="5">
    <location>
        <position position="826"/>
    </location>
</feature>
<dbReference type="OrthoDB" id="6260732at2759"/>
<dbReference type="SUPFAM" id="SSF48371">
    <property type="entry name" value="ARM repeat"/>
    <property type="match status" value="1"/>
</dbReference>
<protein>
    <submittedName>
        <fullName evidence="5">CAND1</fullName>
    </submittedName>
</protein>
<dbReference type="Proteomes" id="UP000242450">
    <property type="component" value="Chromosome 3"/>
</dbReference>
<accession>A0A212DF99</accession>
<evidence type="ECO:0000256" key="2">
    <source>
        <dbReference type="ARBA" id="ARBA00022737"/>
    </source>
</evidence>
<dbReference type="EMBL" id="MKHE01000003">
    <property type="protein sequence ID" value="OWK16861.1"/>
    <property type="molecule type" value="Genomic_DNA"/>
</dbReference>
<dbReference type="Pfam" id="PF08623">
    <property type="entry name" value="TIP120"/>
    <property type="match status" value="1"/>
</dbReference>
<dbReference type="InterPro" id="IPR013932">
    <property type="entry name" value="TATA-bd_TIP120"/>
</dbReference>
<gene>
    <name evidence="5" type="ORF">Celaphus_00011624</name>
</gene>
<name>A0A212DF99_CEREH</name>
<dbReference type="AlphaFoldDB" id="A0A212DF99"/>
<dbReference type="InterPro" id="IPR039852">
    <property type="entry name" value="CAND1/CAND2"/>
</dbReference>
<keyword evidence="6" id="KW-1185">Reference proteome</keyword>
<dbReference type="Gene3D" id="1.25.10.10">
    <property type="entry name" value="Leucine-rich Repeat Variant"/>
    <property type="match status" value="1"/>
</dbReference>
<dbReference type="InterPro" id="IPR011989">
    <property type="entry name" value="ARM-like"/>
</dbReference>
<keyword evidence="2" id="KW-0677">Repeat</keyword>
<keyword evidence="3" id="KW-0833">Ubl conjugation pathway</keyword>
<evidence type="ECO:0000256" key="1">
    <source>
        <dbReference type="ARBA" id="ARBA00007657"/>
    </source>
</evidence>
<evidence type="ECO:0000256" key="3">
    <source>
        <dbReference type="ARBA" id="ARBA00022786"/>
    </source>
</evidence>
<sequence length="826" mass="91331">MSWKVRRAAAKCLDAVVSTRHEMLPEFYKTVSPALISRFKEREENVKADVFHAYLSLLKQTRPVQSWLCDPDAMEQGETPLTMLQSQVPNIVKALHKQMKEKSVKTRQCCFNMLTELVNVLPGALTQHIPVLVPGIIFSLNDKSSSSNLKIDALSCLYVILCNHSPQVFHPHVQALVPPVVACVGDPFYKITSEALLVTQQLVKVIRPLDQPSSFDATPYIKDLFTCTIKRLKAADIDQEVKERAISCMGQIICNLGDNLGSDLPNTLQIFLERLKNEITRLTTVKALTLIAGSPLKIDLRPVLGEGVPILASFLRKNQRALKLGTLSALDILIKNYSDSLTAAMIDAVLDELPPLISESDMHVSQMAISFLTTLAKVYPSSLSKISGSILNELIGLVRSPLLQGGALSAMLDFFQALVVTGTNNLGYMDLLRMLTGPVYSQSTALTHKQSYYSIAKCVAALTRACPKEGPAVVGQFIQDVKNSRSTDSIRLLALLSLGEVGHHIDLSGQLELKSVILEAFSSPSEEVKSAASYALGSISVGNLPEYLPFVLQEITSQPKRQYLLLHSLKEIISSASVVGLKPYVENIWALLLKHCECAEEGTRNVVAECSSYARSSVVTAVKFTISDHPQPIDPLLKNCIGDFLKTLEDPDLNVRRVALVTFNSAAHNKPSLIRDLLDTVLPHLYNETKVRKELIREVEMGPFKHTVDDGLDIRKAAFECMYTLLDSCLDRLDIFEFLNHVEDGLKDHYDIKVKANSVKQEFEKQDELKRSAMRAVAALLTIPEAEKSPLMSEFQSQISSNPELAAIFESIQKDSSSTNLESMDT</sequence>
<dbReference type="InterPro" id="IPR016024">
    <property type="entry name" value="ARM-type_fold"/>
</dbReference>